<gene>
    <name evidence="2" type="ORF">GMA10_10255</name>
</gene>
<dbReference type="EMBL" id="WOGT01000006">
    <property type="protein sequence ID" value="MUN55589.1"/>
    <property type="molecule type" value="Genomic_DNA"/>
</dbReference>
<dbReference type="GO" id="GO:0003677">
    <property type="term" value="F:DNA binding"/>
    <property type="evidence" value="ECO:0007669"/>
    <property type="project" value="InterPro"/>
</dbReference>
<proteinExistence type="predicted"/>
<protein>
    <submittedName>
        <fullName evidence="2">Helix-turn-helix domain-containing protein</fullName>
    </submittedName>
</protein>
<dbReference type="SMART" id="SM00530">
    <property type="entry name" value="HTH_XRE"/>
    <property type="match status" value="1"/>
</dbReference>
<dbReference type="Proteomes" id="UP000462152">
    <property type="component" value="Unassembled WGS sequence"/>
</dbReference>
<name>A0A7K1LK96_9MICC</name>
<dbReference type="InterPro" id="IPR041413">
    <property type="entry name" value="MLTR_LBD"/>
</dbReference>
<dbReference type="CDD" id="cd00093">
    <property type="entry name" value="HTH_XRE"/>
    <property type="match status" value="1"/>
</dbReference>
<organism evidence="2 3">
    <name type="scientific">Rothia koreensis</name>
    <dbReference type="NCBI Taxonomy" id="592378"/>
    <lineage>
        <taxon>Bacteria</taxon>
        <taxon>Bacillati</taxon>
        <taxon>Actinomycetota</taxon>
        <taxon>Actinomycetes</taxon>
        <taxon>Micrococcales</taxon>
        <taxon>Micrococcaceae</taxon>
        <taxon>Rothia</taxon>
    </lineage>
</organism>
<dbReference type="SUPFAM" id="SSF47413">
    <property type="entry name" value="lambda repressor-like DNA-binding domains"/>
    <property type="match status" value="1"/>
</dbReference>
<dbReference type="RefSeq" id="WP_129316299.1">
    <property type="nucleotide sequence ID" value="NZ_CP197643.1"/>
</dbReference>
<comment type="caution">
    <text evidence="2">The sequence shown here is derived from an EMBL/GenBank/DDBJ whole genome shotgun (WGS) entry which is preliminary data.</text>
</comment>
<dbReference type="InterPro" id="IPR010982">
    <property type="entry name" value="Lambda_DNA-bd_dom_sf"/>
</dbReference>
<dbReference type="PANTHER" id="PTHR35010">
    <property type="entry name" value="BLL4672 PROTEIN-RELATED"/>
    <property type="match status" value="1"/>
</dbReference>
<dbReference type="Pfam" id="PF17765">
    <property type="entry name" value="MLTR_LBD"/>
    <property type="match status" value="1"/>
</dbReference>
<evidence type="ECO:0000259" key="1">
    <source>
        <dbReference type="PROSITE" id="PS50943"/>
    </source>
</evidence>
<reference evidence="2 3" key="1">
    <citation type="submission" date="2019-12" db="EMBL/GenBank/DDBJ databases">
        <authorList>
            <person name="Li J."/>
            <person name="Shi Y."/>
            <person name="Xu G."/>
            <person name="Xiao D."/>
            <person name="Ran X."/>
        </authorList>
    </citation>
    <scope>NUCLEOTIDE SEQUENCE [LARGE SCALE GENOMIC DNA]</scope>
    <source>
        <strain evidence="2 3">JCM 15915</strain>
    </source>
</reference>
<accession>A0A7K1LK96</accession>
<dbReference type="Pfam" id="PF13560">
    <property type="entry name" value="HTH_31"/>
    <property type="match status" value="1"/>
</dbReference>
<dbReference type="Gene3D" id="3.30.450.180">
    <property type="match status" value="1"/>
</dbReference>
<dbReference type="OrthoDB" id="3518652at2"/>
<keyword evidence="3" id="KW-1185">Reference proteome</keyword>
<dbReference type="InterPro" id="IPR001387">
    <property type="entry name" value="Cro/C1-type_HTH"/>
</dbReference>
<dbReference type="AlphaFoldDB" id="A0A7K1LK96"/>
<dbReference type="Gene3D" id="1.10.260.40">
    <property type="entry name" value="lambda repressor-like DNA-binding domains"/>
    <property type="match status" value="1"/>
</dbReference>
<evidence type="ECO:0000313" key="3">
    <source>
        <dbReference type="Proteomes" id="UP000462152"/>
    </source>
</evidence>
<dbReference type="PANTHER" id="PTHR35010:SF2">
    <property type="entry name" value="BLL4672 PROTEIN"/>
    <property type="match status" value="1"/>
</dbReference>
<dbReference type="PROSITE" id="PS50943">
    <property type="entry name" value="HTH_CROC1"/>
    <property type="match status" value="1"/>
</dbReference>
<feature type="domain" description="HTH cro/C1-type" evidence="1">
    <location>
        <begin position="58"/>
        <end position="105"/>
    </location>
</feature>
<sequence>MPSRNLTQPTFFRKEPVRASEEYRRTALAGFLRTRRARIDPDPCWPVVDAGTPRRVPGLRREELAWAAGVSTEYYTKLEQGRAAHPSASVVSSLSEVLQLSELESRYIQALATPGPEQGAEEDTATVTHAEHILRGLGNQLRDPVMLHVLTEDLTIRGVAPATAGILFPDGAPDPGHGFDLSLLTYIFADPQSLQVYVDWSDKAREVVGLTHLALARSIPTPQLLEALRTAWDNSSAFRYLWSRYEPYEKAYGSWRLQVEGRGIVVCNYTTFQVPSSRNVSLVVYTEAETG</sequence>
<evidence type="ECO:0000313" key="2">
    <source>
        <dbReference type="EMBL" id="MUN55589.1"/>
    </source>
</evidence>